<evidence type="ECO:0000256" key="2">
    <source>
        <dbReference type="SAM" id="MobiDB-lite"/>
    </source>
</evidence>
<dbReference type="EMBL" id="CAKLBY020000025">
    <property type="protein sequence ID" value="CAK7902732.1"/>
    <property type="molecule type" value="Genomic_DNA"/>
</dbReference>
<dbReference type="Pfam" id="PF14223">
    <property type="entry name" value="Retrotran_gag_2"/>
    <property type="match status" value="1"/>
</dbReference>
<evidence type="ECO:0000313" key="4">
    <source>
        <dbReference type="EMBL" id="CAK7902732.1"/>
    </source>
</evidence>
<reference evidence="5" key="1">
    <citation type="submission" date="2024-01" db="EMBL/GenBank/DDBJ databases">
        <authorList>
            <person name="Webb A."/>
        </authorList>
    </citation>
    <scope>NUCLEOTIDE SEQUENCE</scope>
    <source>
        <strain evidence="5">Pm1</strain>
    </source>
</reference>
<dbReference type="EMBL" id="CAKLBY020000283">
    <property type="protein sequence ID" value="CAK7942867.1"/>
    <property type="molecule type" value="Genomic_DNA"/>
</dbReference>
<dbReference type="Proteomes" id="UP001162060">
    <property type="component" value="Unassembled WGS sequence"/>
</dbReference>
<evidence type="ECO:0000259" key="3">
    <source>
        <dbReference type="PROSITE" id="PS50158"/>
    </source>
</evidence>
<dbReference type="PROSITE" id="PS50158">
    <property type="entry name" value="ZF_CCHC"/>
    <property type="match status" value="1"/>
</dbReference>
<name>A0AAV1V986_9STRA</name>
<dbReference type="PANTHER" id="PTHR47481">
    <property type="match status" value="1"/>
</dbReference>
<keyword evidence="1" id="KW-0862">Zinc</keyword>
<accession>A0AAV1V986</accession>
<dbReference type="AlphaFoldDB" id="A0AAV1V986"/>
<dbReference type="InterPro" id="IPR054722">
    <property type="entry name" value="PolX-like_BBD"/>
</dbReference>
<dbReference type="GO" id="GO:0008270">
    <property type="term" value="F:zinc ion binding"/>
    <property type="evidence" value="ECO:0007669"/>
    <property type="project" value="UniProtKB-KW"/>
</dbReference>
<keyword evidence="1" id="KW-0479">Metal-binding</keyword>
<evidence type="ECO:0000256" key="1">
    <source>
        <dbReference type="PROSITE-ProRule" id="PRU00047"/>
    </source>
</evidence>
<sequence>MSPNTLAPNDILTDDNYFMWEFNARMALARKDLLDHVLVETEPAVLRENPGWKVADMKALAVLAWEVLKTFFAKRNLQNRVQLRKELHKFVMETGTNLIDHLLKFYELCLKLRAAGDSMDDDEKLIFLLGSLSSEYDDMVRIIEAHSNVTLRDEKEMLRREYDTLQKRDKKETAYKAHAQRNEPRRFNGNRGHRGQTENQIRYPSSRRGKANASFQGKCFRCGRHGHKRSQCRNVKPSRPGDEFVFSASSDKTISSSTWLLDSGASRHMTDDKREFVEYEDLITPICITVANGQQLKAQGTGTVRFVLENGRTVKLTEVLHVPGLDMKLVSVTALTARGVIVQFKHDQAVLMSDYMTVAVIKRVGKLFA</sequence>
<feature type="region of interest" description="Disordered" evidence="2">
    <location>
        <begin position="184"/>
        <end position="210"/>
    </location>
</feature>
<evidence type="ECO:0000313" key="6">
    <source>
        <dbReference type="Proteomes" id="UP001162060"/>
    </source>
</evidence>
<dbReference type="Pfam" id="PF22936">
    <property type="entry name" value="Pol_BBD"/>
    <property type="match status" value="1"/>
</dbReference>
<proteinExistence type="predicted"/>
<feature type="domain" description="CCHC-type" evidence="3">
    <location>
        <begin position="218"/>
        <end position="234"/>
    </location>
</feature>
<protein>
    <recommendedName>
        <fullName evidence="3">CCHC-type domain-containing protein</fullName>
    </recommendedName>
</protein>
<dbReference type="GO" id="GO:0003676">
    <property type="term" value="F:nucleic acid binding"/>
    <property type="evidence" value="ECO:0007669"/>
    <property type="project" value="InterPro"/>
</dbReference>
<gene>
    <name evidence="4" type="ORF">PM001_LOCUS2568</name>
    <name evidence="5" type="ORF">PM001_LOCUS28017</name>
</gene>
<dbReference type="PANTHER" id="PTHR47481:SF7">
    <property type="entry name" value="CCHC-TYPE DOMAIN-CONTAINING PROTEIN"/>
    <property type="match status" value="1"/>
</dbReference>
<keyword evidence="1" id="KW-0863">Zinc-finger</keyword>
<evidence type="ECO:0000313" key="5">
    <source>
        <dbReference type="EMBL" id="CAK7942867.1"/>
    </source>
</evidence>
<comment type="caution">
    <text evidence="5">The sequence shown here is derived from an EMBL/GenBank/DDBJ whole genome shotgun (WGS) entry which is preliminary data.</text>
</comment>
<organism evidence="5 6">
    <name type="scientific">Peronospora matthiolae</name>
    <dbReference type="NCBI Taxonomy" id="2874970"/>
    <lineage>
        <taxon>Eukaryota</taxon>
        <taxon>Sar</taxon>
        <taxon>Stramenopiles</taxon>
        <taxon>Oomycota</taxon>
        <taxon>Peronosporomycetes</taxon>
        <taxon>Peronosporales</taxon>
        <taxon>Peronosporaceae</taxon>
        <taxon>Peronospora</taxon>
    </lineage>
</organism>
<dbReference type="InterPro" id="IPR001878">
    <property type="entry name" value="Znf_CCHC"/>
</dbReference>